<dbReference type="GO" id="GO:0008803">
    <property type="term" value="F:bis(5'-nucleosyl)-tetraphosphatase (symmetrical) activity"/>
    <property type="evidence" value="ECO:0007669"/>
    <property type="project" value="TreeGrafter"/>
</dbReference>
<name>A0A843YF91_9RHOB</name>
<dbReference type="GO" id="GO:0005737">
    <property type="term" value="C:cytoplasm"/>
    <property type="evidence" value="ECO:0007669"/>
    <property type="project" value="TreeGrafter"/>
</dbReference>
<keyword evidence="3" id="KW-1185">Reference proteome</keyword>
<gene>
    <name evidence="2" type="ORF">GFB49_13920</name>
</gene>
<dbReference type="PROSITE" id="PS00125">
    <property type="entry name" value="SER_THR_PHOSPHATASE"/>
    <property type="match status" value="1"/>
</dbReference>
<dbReference type="PANTHER" id="PTHR42850:SF4">
    <property type="entry name" value="ZINC-DEPENDENT ENDOPOLYPHOSPHATASE"/>
    <property type="match status" value="1"/>
</dbReference>
<dbReference type="InterPro" id="IPR004843">
    <property type="entry name" value="Calcineurin-like_PHP"/>
</dbReference>
<evidence type="ECO:0000259" key="1">
    <source>
        <dbReference type="PROSITE" id="PS00125"/>
    </source>
</evidence>
<comment type="caution">
    <text evidence="2">The sequence shown here is derived from an EMBL/GenBank/DDBJ whole genome shotgun (WGS) entry which is preliminary data.</text>
</comment>
<dbReference type="PANTHER" id="PTHR42850">
    <property type="entry name" value="METALLOPHOSPHOESTERASE"/>
    <property type="match status" value="1"/>
</dbReference>
<feature type="domain" description="Serine/threonine specific protein phosphatases" evidence="1">
    <location>
        <begin position="62"/>
        <end position="67"/>
    </location>
</feature>
<dbReference type="GO" id="GO:0110154">
    <property type="term" value="P:RNA decapping"/>
    <property type="evidence" value="ECO:0007669"/>
    <property type="project" value="TreeGrafter"/>
</dbReference>
<proteinExistence type="predicted"/>
<dbReference type="InterPro" id="IPR006186">
    <property type="entry name" value="Ser/Thr-sp_prot-phosphatase"/>
</dbReference>
<organism evidence="2 3">
    <name type="scientific">Tritonibacter litoralis</name>
    <dbReference type="NCBI Taxonomy" id="2662264"/>
    <lineage>
        <taxon>Bacteria</taxon>
        <taxon>Pseudomonadati</taxon>
        <taxon>Pseudomonadota</taxon>
        <taxon>Alphaproteobacteria</taxon>
        <taxon>Rhodobacterales</taxon>
        <taxon>Paracoccaceae</taxon>
        <taxon>Tritonibacter</taxon>
    </lineage>
</organism>
<dbReference type="GO" id="GO:0016791">
    <property type="term" value="F:phosphatase activity"/>
    <property type="evidence" value="ECO:0007669"/>
    <property type="project" value="TreeGrafter"/>
</dbReference>
<reference evidence="2 3" key="1">
    <citation type="submission" date="2019-10" db="EMBL/GenBank/DDBJ databases">
        <title>Epibacterium sp. nov., isolated from seawater.</title>
        <authorList>
            <person name="Zhang X."/>
            <person name="Li N."/>
        </authorList>
    </citation>
    <scope>NUCLEOTIDE SEQUENCE [LARGE SCALE GENOMIC DNA]</scope>
    <source>
        <strain evidence="2 3">SM1979</strain>
    </source>
</reference>
<dbReference type="InterPro" id="IPR029052">
    <property type="entry name" value="Metallo-depent_PP-like"/>
</dbReference>
<dbReference type="Gene3D" id="3.60.21.10">
    <property type="match status" value="1"/>
</dbReference>
<dbReference type="SUPFAM" id="SSF56300">
    <property type="entry name" value="Metallo-dependent phosphatases"/>
    <property type="match status" value="1"/>
</dbReference>
<sequence length="225" mass="24167">MTPAEPFYAIGDIHGCFELLADLLRKLDPGVPIVCLGDYIDRGPNSAAVLHLLQALPEITCLRGNHEEMMLRFLADPTGAGAGWLRHGGLETLQSFGVPVQGDPVEMRDLLETALGAQTIDWLGALPRFYQSGNVVATHAGGDPSNPIEAQDPDFMVWGHPDFARRRRRDGLWMVHGHVIVPEPSIEAGRIAVDTGAYASGRLTAARIVPGGVQFVSVQSTAATV</sequence>
<dbReference type="EMBL" id="WIBF01000009">
    <property type="protein sequence ID" value="MQQ09561.1"/>
    <property type="molecule type" value="Genomic_DNA"/>
</dbReference>
<dbReference type="Pfam" id="PF00149">
    <property type="entry name" value="Metallophos"/>
    <property type="match status" value="1"/>
</dbReference>
<evidence type="ECO:0000313" key="3">
    <source>
        <dbReference type="Proteomes" id="UP000444174"/>
    </source>
</evidence>
<evidence type="ECO:0000313" key="2">
    <source>
        <dbReference type="EMBL" id="MQQ09561.1"/>
    </source>
</evidence>
<protein>
    <submittedName>
        <fullName evidence="2">Serine/threonine protein phosphatase</fullName>
    </submittedName>
</protein>
<dbReference type="AlphaFoldDB" id="A0A843YF91"/>
<dbReference type="InterPro" id="IPR050126">
    <property type="entry name" value="Ap4A_hydrolase"/>
</dbReference>
<accession>A0A843YF91</accession>
<dbReference type="Proteomes" id="UP000444174">
    <property type="component" value="Unassembled WGS sequence"/>
</dbReference>